<dbReference type="Gene3D" id="2.20.28.30">
    <property type="entry name" value="RNA polymerase ii, chain L"/>
    <property type="match status" value="1"/>
</dbReference>
<evidence type="ECO:0000256" key="1">
    <source>
        <dbReference type="ARBA" id="ARBA00022478"/>
    </source>
</evidence>
<dbReference type="GO" id="GO:0003899">
    <property type="term" value="F:DNA-directed RNA polymerase activity"/>
    <property type="evidence" value="ECO:0007669"/>
    <property type="project" value="UniProtKB-UniRule"/>
</dbReference>
<evidence type="ECO:0000256" key="2">
    <source>
        <dbReference type="ARBA" id="ARBA00022490"/>
    </source>
</evidence>
<dbReference type="InterPro" id="IPR029040">
    <property type="entry name" value="RPABC4/Spt4"/>
</dbReference>
<dbReference type="SMART" id="SM00659">
    <property type="entry name" value="RPOLCX"/>
    <property type="match status" value="1"/>
</dbReference>
<dbReference type="GO" id="GO:0005737">
    <property type="term" value="C:cytoplasm"/>
    <property type="evidence" value="ECO:0007669"/>
    <property type="project" value="UniProtKB-SubCell"/>
</dbReference>
<keyword evidence="5 8" id="KW-0479">Metal-binding</keyword>
<comment type="function">
    <text evidence="8">DNA-dependent RNA polymerase (RNAP) catalyzes the transcription of DNA into RNA using the four ribonucleoside triphosphates as substrates.</text>
</comment>
<dbReference type="GO" id="GO:0000428">
    <property type="term" value="C:DNA-directed RNA polymerase complex"/>
    <property type="evidence" value="ECO:0007669"/>
    <property type="project" value="UniProtKB-KW"/>
</dbReference>
<gene>
    <name evidence="8 9" type="primary">rpoP</name>
    <name evidence="8" type="synonym">rpo12</name>
    <name evidence="9" type="ORF">LC1Nh_0562</name>
</gene>
<evidence type="ECO:0000313" key="9">
    <source>
        <dbReference type="EMBL" id="QGA80459.1"/>
    </source>
</evidence>
<dbReference type="SUPFAM" id="SSF63393">
    <property type="entry name" value="RNA polymerase subunits"/>
    <property type="match status" value="1"/>
</dbReference>
<dbReference type="Proteomes" id="UP000377803">
    <property type="component" value="Chromosome"/>
</dbReference>
<comment type="catalytic activity">
    <reaction evidence="8">
        <text>RNA(n) + a ribonucleoside 5'-triphosphate = RNA(n+1) + diphosphate</text>
        <dbReference type="Rhea" id="RHEA:21248"/>
        <dbReference type="Rhea" id="RHEA-COMP:14527"/>
        <dbReference type="Rhea" id="RHEA-COMP:17342"/>
        <dbReference type="ChEBI" id="CHEBI:33019"/>
        <dbReference type="ChEBI" id="CHEBI:61557"/>
        <dbReference type="ChEBI" id="CHEBI:140395"/>
        <dbReference type="EC" id="2.7.7.6"/>
    </reaction>
</comment>
<comment type="cofactor">
    <cofactor evidence="8">
        <name>Zn(2+)</name>
        <dbReference type="ChEBI" id="CHEBI:29105"/>
    </cofactor>
    <text evidence="8">Binds 1 zinc ion.</text>
</comment>
<dbReference type="Pfam" id="PF03604">
    <property type="entry name" value="Zn_ribbon_RPAB4"/>
    <property type="match status" value="1"/>
</dbReference>
<dbReference type="HAMAP" id="MF_00615">
    <property type="entry name" value="RNApol_arch_Rpo12"/>
    <property type="match status" value="1"/>
</dbReference>
<dbReference type="AlphaFoldDB" id="A0A5Q0UHU1"/>
<dbReference type="EMBL" id="CP040089">
    <property type="protein sequence ID" value="QGA80459.1"/>
    <property type="molecule type" value="Genomic_DNA"/>
</dbReference>
<dbReference type="GO" id="GO:0008270">
    <property type="term" value="F:zinc ion binding"/>
    <property type="evidence" value="ECO:0007669"/>
    <property type="project" value="UniProtKB-UniRule"/>
</dbReference>
<feature type="binding site" evidence="8">
    <location>
        <position position="26"/>
    </location>
    <ligand>
        <name>Zn(2+)</name>
        <dbReference type="ChEBI" id="CHEBI:29105"/>
    </ligand>
</feature>
<dbReference type="OrthoDB" id="129238at2157"/>
<keyword evidence="2 8" id="KW-0963">Cytoplasm</keyword>
<evidence type="ECO:0000256" key="5">
    <source>
        <dbReference type="ARBA" id="ARBA00022723"/>
    </source>
</evidence>
<feature type="binding site" evidence="8">
    <location>
        <position position="23"/>
    </location>
    <ligand>
        <name>Zn(2+)</name>
        <dbReference type="ChEBI" id="CHEBI:29105"/>
    </ligand>
</feature>
<comment type="subcellular location">
    <subcellularLocation>
        <location evidence="8">Cytoplasm</location>
    </subcellularLocation>
</comment>
<dbReference type="KEGG" id="ncon:LC1Nh_0562"/>
<keyword evidence="7 8" id="KW-0804">Transcription</keyword>
<dbReference type="EC" id="2.7.7.6" evidence="8"/>
<evidence type="ECO:0000256" key="4">
    <source>
        <dbReference type="ARBA" id="ARBA00022695"/>
    </source>
</evidence>
<keyword evidence="10" id="KW-1185">Reference proteome</keyword>
<protein>
    <recommendedName>
        <fullName evidence="8">DNA-directed RNA polymerase subunit Rpo12</fullName>
        <ecNumber evidence="8">2.7.7.6</ecNumber>
    </recommendedName>
    <alternativeName>
        <fullName evidence="8">DNA-directed RNA polymerase subunit P</fullName>
    </alternativeName>
</protein>
<organism evidence="9 10">
    <name type="scientific">Candidatus Nanohalobium constans</name>
    <dbReference type="NCBI Taxonomy" id="2565781"/>
    <lineage>
        <taxon>Archaea</taxon>
        <taxon>Candidatus Nanohalarchaeota</taxon>
        <taxon>Candidatus Nanohalobia</taxon>
        <taxon>Candidatus Nanohalobiales</taxon>
        <taxon>Candidatus Nanohalobiaceae</taxon>
        <taxon>Candidatus Nanohalobium</taxon>
    </lineage>
</organism>
<sequence>MSYVCVNCEQEVEIDPVNEKIICPKCSHRVLLKKRPDDPDVVEAV</sequence>
<evidence type="ECO:0000313" key="10">
    <source>
        <dbReference type="Proteomes" id="UP000377803"/>
    </source>
</evidence>
<dbReference type="InterPro" id="IPR023464">
    <property type="entry name" value="Rpo12"/>
</dbReference>
<keyword evidence="4 8" id="KW-0548">Nucleotidyltransferase</keyword>
<evidence type="ECO:0000256" key="3">
    <source>
        <dbReference type="ARBA" id="ARBA00022679"/>
    </source>
</evidence>
<keyword evidence="6 8" id="KW-0862">Zinc</keyword>
<dbReference type="GO" id="GO:0003677">
    <property type="term" value="F:DNA binding"/>
    <property type="evidence" value="ECO:0007669"/>
    <property type="project" value="InterPro"/>
</dbReference>
<feature type="binding site" evidence="8">
    <location>
        <position position="8"/>
    </location>
    <ligand>
        <name>Zn(2+)</name>
        <dbReference type="ChEBI" id="CHEBI:29105"/>
    </ligand>
</feature>
<dbReference type="GeneID" id="42364947"/>
<dbReference type="RefSeq" id="WP_153550199.1">
    <property type="nucleotide sequence ID" value="NZ_CP040089.1"/>
</dbReference>
<dbReference type="InterPro" id="IPR006591">
    <property type="entry name" value="RNAP_P/RPABC4"/>
</dbReference>
<evidence type="ECO:0000256" key="8">
    <source>
        <dbReference type="HAMAP-Rule" id="MF_00615"/>
    </source>
</evidence>
<accession>A0A5Q0UHU1</accession>
<reference evidence="10" key="1">
    <citation type="submission" date="2019-05" db="EMBL/GenBank/DDBJ databases">
        <title>Candidatus Nanohalobium constans, a novel model system to study the DPANN nano-sized archaea: genomic and physiological characterization of a nanoarchaeon co-cultured with its chitinotrophic host.</title>
        <authorList>
            <person name="La Cono V."/>
            <person name="Arcadi E."/>
            <person name="Crisafi F."/>
            <person name="Denaro R."/>
            <person name="La Spada G."/>
            <person name="Messina E."/>
            <person name="Smedile F."/>
            <person name="Toshchakov S.V."/>
            <person name="Shevchenko M.A."/>
            <person name="Golyshin P.N."/>
            <person name="Golyshina O.V."/>
            <person name="Ferrer M."/>
            <person name="Rohde M."/>
            <person name="Mushegian A."/>
            <person name="Sorokin D.Y."/>
            <person name="Giuliano L."/>
            <person name="Yakimov M.M."/>
        </authorList>
    </citation>
    <scope>NUCLEOTIDE SEQUENCE [LARGE SCALE GENOMIC DNA]</scope>
    <source>
        <strain evidence="10">LC1Nh</strain>
    </source>
</reference>
<keyword evidence="3 8" id="KW-0808">Transferase</keyword>
<keyword evidence="1 8" id="KW-0240">DNA-directed RNA polymerase</keyword>
<evidence type="ECO:0000256" key="6">
    <source>
        <dbReference type="ARBA" id="ARBA00022833"/>
    </source>
</evidence>
<name>A0A5Q0UHU1_9ARCH</name>
<proteinExistence type="inferred from homology"/>
<comment type="similarity">
    <text evidence="8">Belongs to the archaeal Rpo12/eukaryotic RPC10 RNA polymerase subunit family.</text>
</comment>
<comment type="subunit">
    <text evidence="8">Part of the RNA polymerase complex.</text>
</comment>
<evidence type="ECO:0000256" key="7">
    <source>
        <dbReference type="ARBA" id="ARBA00023163"/>
    </source>
</evidence>
<dbReference type="GO" id="GO:0006351">
    <property type="term" value="P:DNA-templated transcription"/>
    <property type="evidence" value="ECO:0007669"/>
    <property type="project" value="UniProtKB-UniRule"/>
</dbReference>